<organism evidence="2 3">
    <name type="scientific">Smittium culicis</name>
    <dbReference type="NCBI Taxonomy" id="133412"/>
    <lineage>
        <taxon>Eukaryota</taxon>
        <taxon>Fungi</taxon>
        <taxon>Fungi incertae sedis</taxon>
        <taxon>Zoopagomycota</taxon>
        <taxon>Kickxellomycotina</taxon>
        <taxon>Harpellomycetes</taxon>
        <taxon>Harpellales</taxon>
        <taxon>Legeriomycetaceae</taxon>
        <taxon>Smittium</taxon>
    </lineage>
</organism>
<evidence type="ECO:0008006" key="4">
    <source>
        <dbReference type="Google" id="ProtNLM"/>
    </source>
</evidence>
<evidence type="ECO:0000256" key="1">
    <source>
        <dbReference type="ARBA" id="ARBA00022801"/>
    </source>
</evidence>
<evidence type="ECO:0000313" key="2">
    <source>
        <dbReference type="EMBL" id="OMJ21537.1"/>
    </source>
</evidence>
<dbReference type="AlphaFoldDB" id="A0A1R1Y3I0"/>
<protein>
    <recommendedName>
        <fullName evidence="4">GDSL esterase/lipase</fullName>
    </recommendedName>
</protein>
<dbReference type="GO" id="GO:0016787">
    <property type="term" value="F:hydrolase activity"/>
    <property type="evidence" value="ECO:0007669"/>
    <property type="project" value="UniProtKB-KW"/>
</dbReference>
<comment type="caution">
    <text evidence="2">The sequence shown here is derived from an EMBL/GenBank/DDBJ whole genome shotgun (WGS) entry which is preliminary data.</text>
</comment>
<dbReference type="EMBL" id="LSSN01000974">
    <property type="protein sequence ID" value="OMJ21537.1"/>
    <property type="molecule type" value="Genomic_DNA"/>
</dbReference>
<dbReference type="OrthoDB" id="1600564at2759"/>
<reference evidence="2 3" key="1">
    <citation type="submission" date="2017-01" db="EMBL/GenBank/DDBJ databases">
        <authorList>
            <person name="Mah S.A."/>
            <person name="Swanson W.J."/>
            <person name="Moy G.W."/>
            <person name="Vacquier V.D."/>
        </authorList>
    </citation>
    <scope>NUCLEOTIDE SEQUENCE [LARGE SCALE GENOMIC DNA]</scope>
    <source>
        <strain evidence="2 3">GSMNP</strain>
    </source>
</reference>
<dbReference type="InterPro" id="IPR036514">
    <property type="entry name" value="SGNH_hydro_sf"/>
</dbReference>
<dbReference type="STRING" id="133412.A0A1R1Y3I0"/>
<name>A0A1R1Y3I0_9FUNG</name>
<keyword evidence="3" id="KW-1185">Reference proteome</keyword>
<proteinExistence type="predicted"/>
<dbReference type="Gene3D" id="3.40.50.1110">
    <property type="entry name" value="SGNH hydrolase"/>
    <property type="match status" value="1"/>
</dbReference>
<sequence>MEENYSRIFKEPEEILNTINGGIEKLKKLGYKKFVVFGFPNLTEVPMIKELSGSSKFALNILSTYINNLLENRLKELQKNSEFIIKVINNKSVQKIFSRKNMKFLKALGIDSMDSACYDDKNKSIISPNCKDPRSYFYYDRVHPTSLVHAIEGAIIAEYI</sequence>
<dbReference type="InterPro" id="IPR051058">
    <property type="entry name" value="GDSL_Est/Lipase"/>
</dbReference>
<keyword evidence="1" id="KW-0378">Hydrolase</keyword>
<dbReference type="PANTHER" id="PTHR45648">
    <property type="entry name" value="GDSL LIPASE/ACYLHYDROLASE FAMILY PROTEIN (AFU_ORTHOLOGUE AFUA_4G14700)"/>
    <property type="match status" value="1"/>
</dbReference>
<evidence type="ECO:0000313" key="3">
    <source>
        <dbReference type="Proteomes" id="UP000187283"/>
    </source>
</evidence>
<gene>
    <name evidence="2" type="ORF">AYI70_g3432</name>
</gene>
<dbReference type="Proteomes" id="UP000187283">
    <property type="component" value="Unassembled WGS sequence"/>
</dbReference>
<accession>A0A1R1Y3I0</accession>
<dbReference type="PANTHER" id="PTHR45648:SF22">
    <property type="entry name" value="GDSL LIPASE_ACYLHYDROLASE FAMILY PROTEIN (AFU_ORTHOLOGUE AFUA_4G14700)"/>
    <property type="match status" value="1"/>
</dbReference>